<reference evidence="3 4" key="1">
    <citation type="journal article" date="2018" name="PLoS Genet.">
        <title>Population sequencing reveals clonal diversity and ancestral inbreeding in the grapevine cultivar Chardonnay.</title>
        <authorList>
            <person name="Roach M.J."/>
            <person name="Johnson D.L."/>
            <person name="Bohlmann J."/>
            <person name="van Vuuren H.J."/>
            <person name="Jones S.J."/>
            <person name="Pretorius I.S."/>
            <person name="Schmidt S.A."/>
            <person name="Borneman A.R."/>
        </authorList>
    </citation>
    <scope>NUCLEOTIDE SEQUENCE [LARGE SCALE GENOMIC DNA]</scope>
    <source>
        <strain evidence="4">cv. Chardonnay</strain>
        <tissue evidence="3">Leaf</tissue>
    </source>
</reference>
<dbReference type="SUPFAM" id="SSF53098">
    <property type="entry name" value="Ribonuclease H-like"/>
    <property type="match status" value="1"/>
</dbReference>
<dbReference type="InterPro" id="IPR012337">
    <property type="entry name" value="RNaseH-like_sf"/>
</dbReference>
<dbReference type="Gene3D" id="3.30.70.270">
    <property type="match status" value="1"/>
</dbReference>
<dbReference type="EMBL" id="QGNW01000244">
    <property type="protein sequence ID" value="RVW82137.1"/>
    <property type="molecule type" value="Genomic_DNA"/>
</dbReference>
<proteinExistence type="predicted"/>
<dbReference type="SUPFAM" id="SSF56672">
    <property type="entry name" value="DNA/RNA polymerases"/>
    <property type="match status" value="1"/>
</dbReference>
<dbReference type="Proteomes" id="UP000288805">
    <property type="component" value="Unassembled WGS sequence"/>
</dbReference>
<sequence length="674" mass="76185">MTDYFVRASEPQALSNGIIGRLRTTQEAELQCLVQQLRLSDGALGTSTPALIAHSSPDHLSLMTLCFPDEIDEHGTFAEVGDIVDGAVPCNEVSFIEIVEEIQTAPALEIQTAPALEIDEGVITVDGSVSYSEDVHDHSFMDLSIFEYFDIDDEIAQHDSDDDSFSVSDSDPVDQKVSPAMGDTETVDFGTSYEDMLGLDPSIVQHRLSLLPHTRPVKQKLRRLHPRWSLQDSKVRVCVDFRDLNKTSPKDDFSFPHIDMLVDSTGRVMPFGLKNAGATYQRAVIALFHDMMHRDVEFRLRLNPKKCIFGVTSGKLLRYMVSKRGIEVDPDKIKAILDMPARGQREECQCAFERIREYLSPPVLTPSTPSRPLILYLSVLDVASSCMLAQLDDSGKGRAIYYLSKRMLDYETRYVMIERYCLALVWATRRLRHLKSIRGSIVVDHLASLMVSDGRTIDDDFPDEDVAAVTSLSGWRMYFDGASNHSGYGIGVLLISPHSDHIPRSLLRLRIRQMEVFGDSNLVLRQIQGEWKTRDVRLRPYHAYLELLAATTKDKRAFRQLAARFVIYGETLYRRLADGMLLLYLDHVSADRVMRDVHAGVYRPHMGGHMLAHTRDLIYVPPSELHALTSQWSFLVWGIDIIRKISPKSSSGHEFILVSIDYSPSGWRSLYTLD</sequence>
<protein>
    <recommendedName>
        <fullName evidence="2">Reverse transcriptase/retrotransposon-derived protein RNase H-like domain-containing protein</fullName>
    </recommendedName>
</protein>
<evidence type="ECO:0000313" key="3">
    <source>
        <dbReference type="EMBL" id="RVW82137.1"/>
    </source>
</evidence>
<evidence type="ECO:0000259" key="2">
    <source>
        <dbReference type="Pfam" id="PF17919"/>
    </source>
</evidence>
<dbReference type="GO" id="GO:0003676">
    <property type="term" value="F:nucleic acid binding"/>
    <property type="evidence" value="ECO:0007669"/>
    <property type="project" value="InterPro"/>
</dbReference>
<feature type="domain" description="Reverse transcriptase/retrotransposon-derived protein RNase H-like" evidence="2">
    <location>
        <begin position="346"/>
        <end position="434"/>
    </location>
</feature>
<dbReference type="Gene3D" id="3.30.420.10">
    <property type="entry name" value="Ribonuclease H-like superfamily/Ribonuclease H"/>
    <property type="match status" value="1"/>
</dbReference>
<accession>A0A438HCH5</accession>
<comment type="caution">
    <text evidence="3">The sequence shown here is derived from an EMBL/GenBank/DDBJ whole genome shotgun (WGS) entry which is preliminary data.</text>
</comment>
<dbReference type="AlphaFoldDB" id="A0A438HCH5"/>
<feature type="region of interest" description="Disordered" evidence="1">
    <location>
        <begin position="159"/>
        <end position="184"/>
    </location>
</feature>
<dbReference type="InterPro" id="IPR041577">
    <property type="entry name" value="RT_RNaseH_2"/>
</dbReference>
<dbReference type="Pfam" id="PF17919">
    <property type="entry name" value="RT_RNaseH_2"/>
    <property type="match status" value="1"/>
</dbReference>
<evidence type="ECO:0000313" key="4">
    <source>
        <dbReference type="Proteomes" id="UP000288805"/>
    </source>
</evidence>
<dbReference type="InterPro" id="IPR043128">
    <property type="entry name" value="Rev_trsase/Diguanyl_cyclase"/>
</dbReference>
<dbReference type="PANTHER" id="PTHR48475:SF1">
    <property type="entry name" value="RNASE H TYPE-1 DOMAIN-CONTAINING PROTEIN"/>
    <property type="match status" value="1"/>
</dbReference>
<dbReference type="InterPro" id="IPR036397">
    <property type="entry name" value="RNaseH_sf"/>
</dbReference>
<dbReference type="InterPro" id="IPR043502">
    <property type="entry name" value="DNA/RNA_pol_sf"/>
</dbReference>
<organism evidence="3 4">
    <name type="scientific">Vitis vinifera</name>
    <name type="common">Grape</name>
    <dbReference type="NCBI Taxonomy" id="29760"/>
    <lineage>
        <taxon>Eukaryota</taxon>
        <taxon>Viridiplantae</taxon>
        <taxon>Streptophyta</taxon>
        <taxon>Embryophyta</taxon>
        <taxon>Tracheophyta</taxon>
        <taxon>Spermatophyta</taxon>
        <taxon>Magnoliopsida</taxon>
        <taxon>eudicotyledons</taxon>
        <taxon>Gunneridae</taxon>
        <taxon>Pentapetalae</taxon>
        <taxon>rosids</taxon>
        <taxon>Vitales</taxon>
        <taxon>Vitaceae</taxon>
        <taxon>Viteae</taxon>
        <taxon>Vitis</taxon>
    </lineage>
</organism>
<gene>
    <name evidence="3" type="ORF">CK203_052459</name>
</gene>
<dbReference type="PANTHER" id="PTHR48475">
    <property type="entry name" value="RIBONUCLEASE H"/>
    <property type="match status" value="1"/>
</dbReference>
<name>A0A438HCH5_VITVI</name>
<evidence type="ECO:0000256" key="1">
    <source>
        <dbReference type="SAM" id="MobiDB-lite"/>
    </source>
</evidence>